<keyword evidence="5" id="KW-1185">Reference proteome</keyword>
<comment type="pathway">
    <text evidence="1">Cofactor biosynthesis; thiamine diphosphate biosynthesis.</text>
</comment>
<organism evidence="4 5">
    <name type="scientific">Brumimicrobium aurantiacum</name>
    <dbReference type="NCBI Taxonomy" id="1737063"/>
    <lineage>
        <taxon>Bacteria</taxon>
        <taxon>Pseudomonadati</taxon>
        <taxon>Bacteroidota</taxon>
        <taxon>Flavobacteriia</taxon>
        <taxon>Flavobacteriales</taxon>
        <taxon>Crocinitomicaceae</taxon>
        <taxon>Brumimicrobium</taxon>
    </lineage>
</organism>
<dbReference type="RefSeq" id="WP_116881873.1">
    <property type="nucleotide sequence ID" value="NZ_QURB01000010.1"/>
</dbReference>
<name>A0A3E1EUS0_9FLAO</name>
<dbReference type="AlphaFoldDB" id="A0A3E1EUS0"/>
<dbReference type="GO" id="GO:0009228">
    <property type="term" value="P:thiamine biosynthetic process"/>
    <property type="evidence" value="ECO:0007669"/>
    <property type="project" value="UniProtKB-KW"/>
</dbReference>
<gene>
    <name evidence="4" type="ORF">DXU93_13690</name>
</gene>
<dbReference type="OrthoDB" id="9810880at2"/>
<dbReference type="InterPro" id="IPR013785">
    <property type="entry name" value="Aldolase_TIM"/>
</dbReference>
<feature type="domain" description="Thiamine phosphate synthase/TenI" evidence="3">
    <location>
        <begin position="13"/>
        <end position="196"/>
    </location>
</feature>
<dbReference type="EMBL" id="QURB01000010">
    <property type="protein sequence ID" value="RFC53252.1"/>
    <property type="molecule type" value="Genomic_DNA"/>
</dbReference>
<protein>
    <submittedName>
        <fullName evidence="4">Thiamine phosphate synthase</fullName>
    </submittedName>
</protein>
<proteinExistence type="predicted"/>
<dbReference type="CDD" id="cd00564">
    <property type="entry name" value="TMP_TenI"/>
    <property type="match status" value="1"/>
</dbReference>
<sequence>MDSNKIKHNLKGLYLVLDPSLEMNQLIQKLKSALEGGVSIVQIWNNWPSLITTSGKIEIINEIIKASNIYQVPVLINEEYALLNETDLAGVHFDQIPDSFEEVRSVITSDKIIGITCGNDLDRIEWANENQIDYLSFCSIFPSKSAGECEIVSKETLERAKSITQIPFFVSGGITIENLTELSSYGISGAAVISGVLSAASPKEKSQEYNQVLNKIIQ</sequence>
<dbReference type="InterPro" id="IPR036206">
    <property type="entry name" value="ThiamineP_synth_sf"/>
</dbReference>
<dbReference type="PANTHER" id="PTHR20857">
    <property type="entry name" value="THIAMINE-PHOSPHATE PYROPHOSPHORYLASE"/>
    <property type="match status" value="1"/>
</dbReference>
<evidence type="ECO:0000256" key="1">
    <source>
        <dbReference type="ARBA" id="ARBA00004948"/>
    </source>
</evidence>
<dbReference type="Pfam" id="PF02581">
    <property type="entry name" value="TMP-TENI"/>
    <property type="match status" value="1"/>
</dbReference>
<evidence type="ECO:0000259" key="3">
    <source>
        <dbReference type="Pfam" id="PF02581"/>
    </source>
</evidence>
<dbReference type="Proteomes" id="UP000257127">
    <property type="component" value="Unassembled WGS sequence"/>
</dbReference>
<evidence type="ECO:0000313" key="5">
    <source>
        <dbReference type="Proteomes" id="UP000257127"/>
    </source>
</evidence>
<comment type="caution">
    <text evidence="4">The sequence shown here is derived from an EMBL/GenBank/DDBJ whole genome shotgun (WGS) entry which is preliminary data.</text>
</comment>
<keyword evidence="2" id="KW-0784">Thiamine biosynthesis</keyword>
<evidence type="ECO:0000313" key="4">
    <source>
        <dbReference type="EMBL" id="RFC53252.1"/>
    </source>
</evidence>
<dbReference type="InterPro" id="IPR022998">
    <property type="entry name" value="ThiamineP_synth_TenI"/>
</dbReference>
<reference evidence="4 5" key="1">
    <citation type="submission" date="2018-08" db="EMBL/GenBank/DDBJ databases">
        <title>The draft genome squence of Brumimicrobium sp. N62.</title>
        <authorList>
            <person name="Du Z.-J."/>
            <person name="Luo H.-R."/>
        </authorList>
    </citation>
    <scope>NUCLEOTIDE SEQUENCE [LARGE SCALE GENOMIC DNA]</scope>
    <source>
        <strain evidence="4 5">N62</strain>
    </source>
</reference>
<dbReference type="GO" id="GO:0004789">
    <property type="term" value="F:thiamine-phosphate diphosphorylase activity"/>
    <property type="evidence" value="ECO:0007669"/>
    <property type="project" value="TreeGrafter"/>
</dbReference>
<dbReference type="PANTHER" id="PTHR20857:SF15">
    <property type="entry name" value="THIAMINE-PHOSPHATE SYNTHASE"/>
    <property type="match status" value="1"/>
</dbReference>
<dbReference type="GO" id="GO:0005737">
    <property type="term" value="C:cytoplasm"/>
    <property type="evidence" value="ECO:0007669"/>
    <property type="project" value="TreeGrafter"/>
</dbReference>
<evidence type="ECO:0000256" key="2">
    <source>
        <dbReference type="ARBA" id="ARBA00022977"/>
    </source>
</evidence>
<accession>A0A3E1EUS0</accession>
<dbReference type="SUPFAM" id="SSF51391">
    <property type="entry name" value="Thiamin phosphate synthase"/>
    <property type="match status" value="1"/>
</dbReference>
<dbReference type="Gene3D" id="3.20.20.70">
    <property type="entry name" value="Aldolase class I"/>
    <property type="match status" value="1"/>
</dbReference>